<dbReference type="AlphaFoldDB" id="A0AAD3DBQ7"/>
<gene>
    <name evidence="7" type="ORF">CTEN210_17944</name>
</gene>
<protein>
    <recommendedName>
        <fullName evidence="6">Poly A polymerase head domain-containing protein</fullName>
    </recommendedName>
</protein>
<evidence type="ECO:0000313" key="8">
    <source>
        <dbReference type="Proteomes" id="UP001054902"/>
    </source>
</evidence>
<proteinExistence type="inferred from homology"/>
<organism evidence="7 8">
    <name type="scientific">Chaetoceros tenuissimus</name>
    <dbReference type="NCBI Taxonomy" id="426638"/>
    <lineage>
        <taxon>Eukaryota</taxon>
        <taxon>Sar</taxon>
        <taxon>Stramenopiles</taxon>
        <taxon>Ochrophyta</taxon>
        <taxon>Bacillariophyta</taxon>
        <taxon>Coscinodiscophyceae</taxon>
        <taxon>Chaetocerotophycidae</taxon>
        <taxon>Chaetocerotales</taxon>
        <taxon>Chaetocerotaceae</taxon>
        <taxon>Chaetoceros</taxon>
    </lineage>
</organism>
<dbReference type="InterPro" id="IPR002646">
    <property type="entry name" value="PolA_pol_head_dom"/>
</dbReference>
<evidence type="ECO:0000256" key="5">
    <source>
        <dbReference type="SAM" id="MobiDB-lite"/>
    </source>
</evidence>
<evidence type="ECO:0000256" key="2">
    <source>
        <dbReference type="ARBA" id="ARBA00022679"/>
    </source>
</evidence>
<keyword evidence="2 4" id="KW-0808">Transferase</keyword>
<reference evidence="7 8" key="1">
    <citation type="journal article" date="2021" name="Sci. Rep.">
        <title>The genome of the diatom Chaetoceros tenuissimus carries an ancient integrated fragment of an extant virus.</title>
        <authorList>
            <person name="Hongo Y."/>
            <person name="Kimura K."/>
            <person name="Takaki Y."/>
            <person name="Yoshida Y."/>
            <person name="Baba S."/>
            <person name="Kobayashi G."/>
            <person name="Nagasaki K."/>
            <person name="Hano T."/>
            <person name="Tomaru Y."/>
        </authorList>
    </citation>
    <scope>NUCLEOTIDE SEQUENCE [LARGE SCALE GENOMIC DNA]</scope>
    <source>
        <strain evidence="7 8">NIES-3715</strain>
    </source>
</reference>
<dbReference type="EMBL" id="BLLK01000074">
    <property type="protein sequence ID" value="GFH61468.1"/>
    <property type="molecule type" value="Genomic_DNA"/>
</dbReference>
<evidence type="ECO:0000256" key="4">
    <source>
        <dbReference type="RuleBase" id="RU003953"/>
    </source>
</evidence>
<dbReference type="Gene3D" id="1.10.3090.10">
    <property type="entry name" value="cca-adding enzyme, domain 2"/>
    <property type="match status" value="1"/>
</dbReference>
<evidence type="ECO:0000256" key="3">
    <source>
        <dbReference type="ARBA" id="ARBA00022884"/>
    </source>
</evidence>
<dbReference type="Pfam" id="PF01743">
    <property type="entry name" value="PolyA_pol"/>
    <property type="match status" value="1"/>
</dbReference>
<dbReference type="GO" id="GO:0052929">
    <property type="term" value="F:ATP:3'-cytidine-cytidine-tRNA adenylyltransferase activity"/>
    <property type="evidence" value="ECO:0007669"/>
    <property type="project" value="TreeGrafter"/>
</dbReference>
<feature type="domain" description="Poly A polymerase head" evidence="6">
    <location>
        <begin position="106"/>
        <end position="242"/>
    </location>
</feature>
<keyword evidence="3 4" id="KW-0694">RNA-binding</keyword>
<feature type="compositionally biased region" description="Basic and acidic residues" evidence="5">
    <location>
        <begin position="624"/>
        <end position="633"/>
    </location>
</feature>
<feature type="compositionally biased region" description="Basic and acidic residues" evidence="5">
    <location>
        <begin position="603"/>
        <end position="612"/>
    </location>
</feature>
<dbReference type="GO" id="GO:0001680">
    <property type="term" value="P:tRNA 3'-terminal CCA addition"/>
    <property type="evidence" value="ECO:0007669"/>
    <property type="project" value="UniProtKB-ARBA"/>
</dbReference>
<dbReference type="SUPFAM" id="SSF81301">
    <property type="entry name" value="Nucleotidyltransferase"/>
    <property type="match status" value="1"/>
</dbReference>
<comment type="similarity">
    <text evidence="1 4">Belongs to the tRNA nucleotidyltransferase/poly(A) polymerase family.</text>
</comment>
<dbReference type="CDD" id="cd05398">
    <property type="entry name" value="NT_ClassII-CCAase"/>
    <property type="match status" value="1"/>
</dbReference>
<dbReference type="InterPro" id="IPR043519">
    <property type="entry name" value="NT_sf"/>
</dbReference>
<accession>A0AAD3DBQ7</accession>
<comment type="caution">
    <text evidence="7">The sequence shown here is derived from an EMBL/GenBank/DDBJ whole genome shotgun (WGS) entry which is preliminary data.</text>
</comment>
<evidence type="ECO:0000259" key="6">
    <source>
        <dbReference type="Pfam" id="PF01743"/>
    </source>
</evidence>
<sequence>MIVSSSTSSSSVSSSTPSSARDAFTCIGNLSSHSLDNYDLEEAAVKAVSHNAPPIELTQEEEKLFATIIDATKAFENRQEPFTPQFFQQHTNIPTDINTHNPIEIRIAGGWVRDKIMKQSSHDVDIALDKLSGHQFAILVQTYLLHFETFEKKQPKIAVIAANPNQSKHLETATMMIHGVDCDFVHLRGGEVYAENSRIPTLKEDATPLDDALRRDFTVNSLFYNLRKNVVEDWTGRGVEDLLFEKLLVTPLDARITFHDDPLRVLRAVRFAVRYDLILSEEIQQAAKSPLVHESLHVKVSRERVGKELEGMLTGKNARPSVALKLMTDLKLAGCVFEFPHSNSTMCIEDVKGDLFGVNYGSDSGAKEIDRKMAREKSWLEATKSVKHCDPVIEYLKDALAKQNTSLNKTMLDARIFYLASFLFPLRKMICVDSKGKEIPLPSFIIKDSIKFPNRDTTSISTIMMHVDKLQTLVFRQSLKRLEVGLILRDLKDLWVTCLLVAVIAEIRFQQEKEYGNGEDSAETVGVFMEVAMRFYNYVFENDLDECWKMKPLLDGKAVLKALDLPKGPSVGIYIAEQVKWMLLNPNGTKDDCSIHLKNVRKRDLEKEKEESNAIDADGDVNMDDVKNDDDKHTSKKIHR</sequence>
<evidence type="ECO:0000256" key="1">
    <source>
        <dbReference type="ARBA" id="ARBA00007265"/>
    </source>
</evidence>
<dbReference type="GO" id="GO:0003723">
    <property type="term" value="F:RNA binding"/>
    <property type="evidence" value="ECO:0007669"/>
    <property type="project" value="UniProtKB-KW"/>
</dbReference>
<dbReference type="Gene3D" id="3.30.460.10">
    <property type="entry name" value="Beta Polymerase, domain 2"/>
    <property type="match status" value="1"/>
</dbReference>
<dbReference type="SUPFAM" id="SSF81891">
    <property type="entry name" value="Poly A polymerase C-terminal region-like"/>
    <property type="match status" value="1"/>
</dbReference>
<dbReference type="PANTHER" id="PTHR13734">
    <property type="entry name" value="TRNA-NUCLEOTIDYLTRANSFERASE"/>
    <property type="match status" value="1"/>
</dbReference>
<feature type="region of interest" description="Disordered" evidence="5">
    <location>
        <begin position="603"/>
        <end position="640"/>
    </location>
</feature>
<evidence type="ECO:0000313" key="7">
    <source>
        <dbReference type="EMBL" id="GFH61468.1"/>
    </source>
</evidence>
<dbReference type="PANTHER" id="PTHR13734:SF5">
    <property type="entry name" value="CCA TRNA NUCLEOTIDYLTRANSFERASE, MITOCHONDRIAL"/>
    <property type="match status" value="1"/>
</dbReference>
<dbReference type="Proteomes" id="UP001054902">
    <property type="component" value="Unassembled WGS sequence"/>
</dbReference>
<dbReference type="GO" id="GO:0052927">
    <property type="term" value="F:CC tRNA cytidylyltransferase activity"/>
    <property type="evidence" value="ECO:0007669"/>
    <property type="project" value="TreeGrafter"/>
</dbReference>
<keyword evidence="8" id="KW-1185">Reference proteome</keyword>
<name>A0AAD3DBQ7_9STRA</name>